<dbReference type="Gene3D" id="3.60.21.10">
    <property type="match status" value="1"/>
</dbReference>
<keyword evidence="5" id="KW-1185">Reference proteome</keyword>
<dbReference type="InterPro" id="IPR051558">
    <property type="entry name" value="Metallophosphoesterase_PAP"/>
</dbReference>
<keyword evidence="2" id="KW-0378">Hydrolase</keyword>
<dbReference type="STRING" id="474950.SAMN05421771_4205"/>
<dbReference type="InterPro" id="IPR006311">
    <property type="entry name" value="TAT_signal"/>
</dbReference>
<dbReference type="PROSITE" id="PS51318">
    <property type="entry name" value="TAT"/>
    <property type="match status" value="1"/>
</dbReference>
<protein>
    <submittedName>
        <fullName evidence="4">Calcineurin-like phosphoesterase</fullName>
    </submittedName>
</protein>
<dbReference type="GO" id="GO:0016787">
    <property type="term" value="F:hydrolase activity"/>
    <property type="evidence" value="ECO:0007669"/>
    <property type="project" value="UniProtKB-KW"/>
</dbReference>
<proteinExistence type="predicted"/>
<evidence type="ECO:0000256" key="1">
    <source>
        <dbReference type="ARBA" id="ARBA00022729"/>
    </source>
</evidence>
<dbReference type="EMBL" id="FOZL01000002">
    <property type="protein sequence ID" value="SFS21463.1"/>
    <property type="molecule type" value="Genomic_DNA"/>
</dbReference>
<dbReference type="InterPro" id="IPR004843">
    <property type="entry name" value="Calcineurin-like_PHP"/>
</dbReference>
<evidence type="ECO:0000313" key="4">
    <source>
        <dbReference type="EMBL" id="SFS21463.1"/>
    </source>
</evidence>
<sequence length="368" mass="40993">MHPGYAVAMENSFAQSPLSRRRFLRQSFAWSALASMPSLQALAAAPVDPHAAHALILGDWGYLDKPGSDAAAFGHGFAAQGMVARGMRHYAQTANLRPDALFALGDNWYGDLPGGAQCPRWTEQFEKLYPAETFPGPVYSMLGNHDYQVMPADTNKVQAELEYARTGKGLDGKPTRWTLPDRWYTFDFPAHKPLIHFIVLDSNMPRPDGTWQHGHDFTLKPEEQAEQLRWFEAQLQKPRTTPFLGVLGHHPIYSNGPHGDHPVLIRDWDPLFRKYKVDLYMAGHDHDLQHLELDGHPTTHFLSGGGGADLYVLKVDGLDRGPYAQQVHGFSHLSVTPKALELRHLDADGRLLYGITRNTAGVVKPLGA</sequence>
<dbReference type="AlphaFoldDB" id="A0A1I6N0H4"/>
<organism evidence="4 5">
    <name type="scientific">Granulicella pectinivorans</name>
    <dbReference type="NCBI Taxonomy" id="474950"/>
    <lineage>
        <taxon>Bacteria</taxon>
        <taxon>Pseudomonadati</taxon>
        <taxon>Acidobacteriota</taxon>
        <taxon>Terriglobia</taxon>
        <taxon>Terriglobales</taxon>
        <taxon>Acidobacteriaceae</taxon>
        <taxon>Granulicella</taxon>
    </lineage>
</organism>
<dbReference type="PANTHER" id="PTHR10161">
    <property type="entry name" value="TARTRATE-RESISTANT ACID PHOSPHATASE TYPE 5"/>
    <property type="match status" value="1"/>
</dbReference>
<dbReference type="InterPro" id="IPR029052">
    <property type="entry name" value="Metallo-depent_PP-like"/>
</dbReference>
<reference evidence="4 5" key="1">
    <citation type="submission" date="2016-10" db="EMBL/GenBank/DDBJ databases">
        <authorList>
            <person name="de Groot N.N."/>
        </authorList>
    </citation>
    <scope>NUCLEOTIDE SEQUENCE [LARGE SCALE GENOMIC DNA]</scope>
    <source>
        <strain evidence="4 5">DSM 21001</strain>
    </source>
</reference>
<evidence type="ECO:0000313" key="5">
    <source>
        <dbReference type="Proteomes" id="UP000199024"/>
    </source>
</evidence>
<evidence type="ECO:0000259" key="3">
    <source>
        <dbReference type="Pfam" id="PF00149"/>
    </source>
</evidence>
<name>A0A1I6N0H4_9BACT</name>
<dbReference type="SUPFAM" id="SSF56300">
    <property type="entry name" value="Metallo-dependent phosphatases"/>
    <property type="match status" value="1"/>
</dbReference>
<dbReference type="PANTHER" id="PTHR10161:SF14">
    <property type="entry name" value="TARTRATE-RESISTANT ACID PHOSPHATASE TYPE 5"/>
    <property type="match status" value="1"/>
</dbReference>
<keyword evidence="1" id="KW-0732">Signal</keyword>
<feature type="domain" description="Calcineurin-like phosphoesterase" evidence="3">
    <location>
        <begin position="94"/>
        <end position="287"/>
    </location>
</feature>
<dbReference type="RefSeq" id="WP_245782063.1">
    <property type="nucleotide sequence ID" value="NZ_FOZL01000002.1"/>
</dbReference>
<gene>
    <name evidence="4" type="ORF">SAMN05421771_4205</name>
</gene>
<evidence type="ECO:0000256" key="2">
    <source>
        <dbReference type="ARBA" id="ARBA00022801"/>
    </source>
</evidence>
<dbReference type="Pfam" id="PF00149">
    <property type="entry name" value="Metallophos"/>
    <property type="match status" value="1"/>
</dbReference>
<accession>A0A1I6N0H4</accession>
<dbReference type="Proteomes" id="UP000199024">
    <property type="component" value="Unassembled WGS sequence"/>
</dbReference>